<dbReference type="PANTHER" id="PTHR36220:SF1">
    <property type="entry name" value="GAMMA TUBULIN COMPLEX COMPONENT C-TERMINAL DOMAIN-CONTAINING PROTEIN"/>
    <property type="match status" value="1"/>
</dbReference>
<keyword evidence="4" id="KW-1133">Transmembrane helix</keyword>
<evidence type="ECO:0000313" key="6">
    <source>
        <dbReference type="EMBL" id="KAJ5069909.1"/>
    </source>
</evidence>
<dbReference type="Pfam" id="PF14312">
    <property type="entry name" value="FG-GAP_2"/>
    <property type="match status" value="7"/>
</dbReference>
<feature type="transmembrane region" description="Helical" evidence="4">
    <location>
        <begin position="725"/>
        <end position="748"/>
    </location>
</feature>
<dbReference type="InterPro" id="IPR013783">
    <property type="entry name" value="Ig-like_fold"/>
</dbReference>
<evidence type="ECO:0000256" key="4">
    <source>
        <dbReference type="SAM" id="Phobius"/>
    </source>
</evidence>
<keyword evidence="3" id="KW-0325">Glycoprotein</keyword>
<gene>
    <name evidence="6" type="ORF">M0811_11421</name>
</gene>
<dbReference type="InterPro" id="IPR013517">
    <property type="entry name" value="FG-GAP"/>
</dbReference>
<evidence type="ECO:0000313" key="7">
    <source>
        <dbReference type="Proteomes" id="UP001149090"/>
    </source>
</evidence>
<dbReference type="OrthoDB" id="188207at2759"/>
<dbReference type="InterPro" id="IPR003961">
    <property type="entry name" value="FN3_dom"/>
</dbReference>
<evidence type="ECO:0000256" key="2">
    <source>
        <dbReference type="ARBA" id="ARBA00022737"/>
    </source>
</evidence>
<keyword evidence="2" id="KW-0677">Repeat</keyword>
<organism evidence="6 7">
    <name type="scientific">Anaeramoeba ignava</name>
    <name type="common">Anaerobic marine amoeba</name>
    <dbReference type="NCBI Taxonomy" id="1746090"/>
    <lineage>
        <taxon>Eukaryota</taxon>
        <taxon>Metamonada</taxon>
        <taxon>Anaeramoebidae</taxon>
        <taxon>Anaeramoeba</taxon>
    </lineage>
</organism>
<dbReference type="AlphaFoldDB" id="A0A9Q0R7D7"/>
<dbReference type="CDD" id="cd00063">
    <property type="entry name" value="FN3"/>
    <property type="match status" value="1"/>
</dbReference>
<sequence>MKKIQNKKLILILQFLLIIFSILNLNEKPIKNVKEWIEKEKINVKNGFSNDRFGSSISIFDNFFVSSSPYASVGSNSSQGKVYVFNFNGTNWNLFQNLTAIDGASNDQFGWEVSIYDNFIIVGSPYASVGSNSSQGKAYVFNFNGTNWNLFQILTASDGASANYFGIGVSILKNYIVVGASTATVGSNPSQGKAYVFNFNGTYWNQSQILVASDGGPYDGFGKSVGIAENFIIVCSPYATIDWRSCQGKAYMFNYDGKYWNQSQILVASDGDAQNNFGNSVSITQNYIVIGAYNAYVGSNNSQGKAYVFNSNGTYWNQLQILIASDGASYDLFGRSVSNSENFIIVGANNAQFGNNSGQGKAYMFNFNGTYWDEHQIVSSSDGDPYDQFGCSCSVWGNSLIVGSLGASVDNNSYQGKAYFFEGPNIPPTTNIENCSSLFSSFGCYWEETIQNFSEIEFEIKYNSVCNVIQSPVLVDNVFYQVFNSSLYPNITGNDDYSIQIKACNISLSSFICSDFSNQTNLKTRIDCVKNFTSQILSTSSIKISWKHPNVPIIDSIPKLNHYLISYQKQNSNQTTNVAISNSSTFYNLNNLERFTNYSISICGCRTEQCNGEDEGQIFSTLILTTFASVLNFSCYVSHTYDISCFWNKPNDPIIPSYYNFTYKAISQKDFAILSVNTTNSSFKAKYSDQEYQIDVSACNSNEECGTIKSFQIKTSKETKKSKTVIIVCSTVIPITVIGLIILSFILLKKNKRKTKEKEKDDEKTILISNKSLIN</sequence>
<accession>A0A9Q0R7D7</accession>
<keyword evidence="4" id="KW-0812">Transmembrane</keyword>
<dbReference type="Gene3D" id="2.130.10.130">
    <property type="entry name" value="Integrin alpha, N-terminal"/>
    <property type="match status" value="3"/>
</dbReference>
<dbReference type="InterPro" id="IPR028994">
    <property type="entry name" value="Integrin_alpha_N"/>
</dbReference>
<dbReference type="Gene3D" id="2.60.40.10">
    <property type="entry name" value="Immunoglobulins"/>
    <property type="match status" value="1"/>
</dbReference>
<dbReference type="PANTHER" id="PTHR36220">
    <property type="entry name" value="UNNAMED PRODUCT"/>
    <property type="match status" value="1"/>
</dbReference>
<comment type="caution">
    <text evidence="6">The sequence shown here is derived from an EMBL/GenBank/DDBJ whole genome shotgun (WGS) entry which is preliminary data.</text>
</comment>
<protein>
    <recommendedName>
        <fullName evidence="5">Fibronectin type-III domain-containing protein</fullName>
    </recommendedName>
</protein>
<dbReference type="InterPro" id="IPR013519">
    <property type="entry name" value="Int_alpha_beta-p"/>
</dbReference>
<dbReference type="InterPro" id="IPR036116">
    <property type="entry name" value="FN3_sf"/>
</dbReference>
<evidence type="ECO:0000256" key="1">
    <source>
        <dbReference type="ARBA" id="ARBA00022729"/>
    </source>
</evidence>
<name>A0A9Q0R7D7_ANAIG</name>
<dbReference type="Pfam" id="PF00041">
    <property type="entry name" value="fn3"/>
    <property type="match status" value="1"/>
</dbReference>
<keyword evidence="7" id="KW-1185">Reference proteome</keyword>
<feature type="domain" description="Fibronectin type-III" evidence="5">
    <location>
        <begin position="528"/>
        <end position="624"/>
    </location>
</feature>
<reference evidence="6" key="1">
    <citation type="submission" date="2022-10" db="EMBL/GenBank/DDBJ databases">
        <title>Novel sulphate-reducing endosymbionts in the free-living metamonad Anaeramoeba.</title>
        <authorList>
            <person name="Jerlstrom-Hultqvist J."/>
            <person name="Cepicka I."/>
            <person name="Gallot-Lavallee L."/>
            <person name="Salas-Leiva D."/>
            <person name="Curtis B.A."/>
            <person name="Zahonova K."/>
            <person name="Pipaliya S."/>
            <person name="Dacks J."/>
            <person name="Roger A.J."/>
        </authorList>
    </citation>
    <scope>NUCLEOTIDE SEQUENCE</scope>
    <source>
        <strain evidence="6">BMAN</strain>
    </source>
</reference>
<dbReference type="SUPFAM" id="SSF49265">
    <property type="entry name" value="Fibronectin type III"/>
    <property type="match status" value="2"/>
</dbReference>
<keyword evidence="4" id="KW-0472">Membrane</keyword>
<evidence type="ECO:0000256" key="3">
    <source>
        <dbReference type="ARBA" id="ARBA00023180"/>
    </source>
</evidence>
<evidence type="ECO:0000259" key="5">
    <source>
        <dbReference type="PROSITE" id="PS50853"/>
    </source>
</evidence>
<dbReference type="Proteomes" id="UP001149090">
    <property type="component" value="Unassembled WGS sequence"/>
</dbReference>
<dbReference type="SMART" id="SM00191">
    <property type="entry name" value="Int_alpha"/>
    <property type="match status" value="5"/>
</dbReference>
<dbReference type="EMBL" id="JAPDFW010000101">
    <property type="protein sequence ID" value="KAJ5069909.1"/>
    <property type="molecule type" value="Genomic_DNA"/>
</dbReference>
<keyword evidence="1" id="KW-0732">Signal</keyword>
<proteinExistence type="predicted"/>
<dbReference type="PROSITE" id="PS50853">
    <property type="entry name" value="FN3"/>
    <property type="match status" value="1"/>
</dbReference>